<dbReference type="GO" id="GO:0005829">
    <property type="term" value="C:cytosol"/>
    <property type="evidence" value="ECO:0007669"/>
    <property type="project" value="TreeGrafter"/>
</dbReference>
<dbReference type="EMBL" id="JACHND010000001">
    <property type="protein sequence ID" value="MBB4699352.1"/>
    <property type="molecule type" value="Genomic_DNA"/>
</dbReference>
<dbReference type="GO" id="GO:0016829">
    <property type="term" value="F:lyase activity"/>
    <property type="evidence" value="ECO:0007669"/>
    <property type="project" value="UniProtKB-KW"/>
</dbReference>
<proteinExistence type="predicted"/>
<dbReference type="GO" id="GO:0006574">
    <property type="term" value="P:L-valine catabolic process"/>
    <property type="evidence" value="ECO:0007669"/>
    <property type="project" value="TreeGrafter"/>
</dbReference>
<dbReference type="Gene3D" id="3.90.226.10">
    <property type="entry name" value="2-enoyl-CoA Hydratase, Chain A, domain 1"/>
    <property type="match status" value="1"/>
</dbReference>
<dbReference type="PANTHER" id="PTHR43176">
    <property type="entry name" value="3-HYDROXYISOBUTYRYL-COA HYDROLASE-RELATED"/>
    <property type="match status" value="1"/>
</dbReference>
<dbReference type="CDD" id="cd06558">
    <property type="entry name" value="crotonase-like"/>
    <property type="match status" value="1"/>
</dbReference>
<organism evidence="5 6">
    <name type="scientific">Sphaerisporangium siamense</name>
    <dbReference type="NCBI Taxonomy" id="795645"/>
    <lineage>
        <taxon>Bacteria</taxon>
        <taxon>Bacillati</taxon>
        <taxon>Actinomycetota</taxon>
        <taxon>Actinomycetes</taxon>
        <taxon>Streptosporangiales</taxon>
        <taxon>Streptosporangiaceae</taxon>
        <taxon>Sphaerisporangium</taxon>
    </lineage>
</organism>
<keyword evidence="5" id="KW-0456">Lyase</keyword>
<evidence type="ECO:0000256" key="2">
    <source>
        <dbReference type="ARBA" id="ARBA00011915"/>
    </source>
</evidence>
<evidence type="ECO:0000313" key="6">
    <source>
        <dbReference type="Proteomes" id="UP000542210"/>
    </source>
</evidence>
<name>A0A7W7G7N6_9ACTN</name>
<dbReference type="InterPro" id="IPR045004">
    <property type="entry name" value="ECH_dom"/>
</dbReference>
<keyword evidence="6" id="KW-1185">Reference proteome</keyword>
<evidence type="ECO:0000256" key="1">
    <source>
        <dbReference type="ARBA" id="ARBA00001709"/>
    </source>
</evidence>
<reference evidence="5 6" key="1">
    <citation type="submission" date="2020-08" db="EMBL/GenBank/DDBJ databases">
        <title>Sequencing the genomes of 1000 actinobacteria strains.</title>
        <authorList>
            <person name="Klenk H.-P."/>
        </authorList>
    </citation>
    <scope>NUCLEOTIDE SEQUENCE [LARGE SCALE GENOMIC DNA]</scope>
    <source>
        <strain evidence="5 6">DSM 45784</strain>
    </source>
</reference>
<evidence type="ECO:0000259" key="4">
    <source>
        <dbReference type="Pfam" id="PF16113"/>
    </source>
</evidence>
<dbReference type="Proteomes" id="UP000542210">
    <property type="component" value="Unassembled WGS sequence"/>
</dbReference>
<evidence type="ECO:0000256" key="3">
    <source>
        <dbReference type="ARBA" id="ARBA00022801"/>
    </source>
</evidence>
<dbReference type="SUPFAM" id="SSF52096">
    <property type="entry name" value="ClpP/crotonase"/>
    <property type="match status" value="1"/>
</dbReference>
<comment type="catalytic activity">
    <reaction evidence="1">
        <text>3-hydroxy-2-methylpropanoyl-CoA + H2O = 3-hydroxy-2-methylpropanoate + CoA + H(+)</text>
        <dbReference type="Rhea" id="RHEA:20888"/>
        <dbReference type="ChEBI" id="CHEBI:11805"/>
        <dbReference type="ChEBI" id="CHEBI:15377"/>
        <dbReference type="ChEBI" id="CHEBI:15378"/>
        <dbReference type="ChEBI" id="CHEBI:57287"/>
        <dbReference type="ChEBI" id="CHEBI:57340"/>
        <dbReference type="EC" id="3.1.2.4"/>
    </reaction>
</comment>
<dbReference type="NCBIfam" id="NF004127">
    <property type="entry name" value="PRK05617.1"/>
    <property type="match status" value="1"/>
</dbReference>
<gene>
    <name evidence="5" type="ORF">BJ982_000896</name>
</gene>
<dbReference type="InterPro" id="IPR029045">
    <property type="entry name" value="ClpP/crotonase-like_dom_sf"/>
</dbReference>
<dbReference type="Pfam" id="PF16113">
    <property type="entry name" value="ECH_2"/>
    <property type="match status" value="1"/>
</dbReference>
<sequence>MDIETTRSGGLRQVLLNRPKALNALTHEMVRDLDAALHAWEDDDAVEAVLISGAGERGLCAGGDIRAIYHDIPRGGAATAAFWRDEYRLNAHIARYGKPYVALMDGLVMGGGVGVSAHGGVRVVTERTRLAMPETAIGLAPDVGGTYLLSRAPGEIGLHLALTGASIGAGDAIACGLADHFVLSADLSVFRQAIVERGVAEALETYARTAPEGTLEAQRAWIDVCYAAENVAQIVEHLLEIGDSVAKEAAEQIAGRSPTALKVTLAAVRRAGLLGSLEEVLDQEYRVSCRALRHPDLREGIRAQVIDKDRTPRWAVAASPEEVEAFFAPLGDGEPGLF</sequence>
<dbReference type="PANTHER" id="PTHR43176:SF3">
    <property type="entry name" value="3-HYDROXYISOBUTYRYL-COA HYDROLASE, MITOCHONDRIAL"/>
    <property type="match status" value="1"/>
</dbReference>
<comment type="caution">
    <text evidence="5">The sequence shown here is derived from an EMBL/GenBank/DDBJ whole genome shotgun (WGS) entry which is preliminary data.</text>
</comment>
<accession>A0A7W7G7N6</accession>
<dbReference type="GO" id="GO:0003860">
    <property type="term" value="F:3-hydroxyisobutyryl-CoA hydrolase activity"/>
    <property type="evidence" value="ECO:0007669"/>
    <property type="project" value="UniProtKB-EC"/>
</dbReference>
<dbReference type="RefSeq" id="WP_184876814.1">
    <property type="nucleotide sequence ID" value="NZ_BOOV01000044.1"/>
</dbReference>
<dbReference type="EC" id="3.1.2.4" evidence="2"/>
<feature type="domain" description="Enoyl-CoA hydratase/isomerase" evidence="4">
    <location>
        <begin position="12"/>
        <end position="318"/>
    </location>
</feature>
<dbReference type="AlphaFoldDB" id="A0A7W7G7N6"/>
<keyword evidence="3" id="KW-0378">Hydrolase</keyword>
<evidence type="ECO:0000313" key="5">
    <source>
        <dbReference type="EMBL" id="MBB4699352.1"/>
    </source>
</evidence>
<dbReference type="InterPro" id="IPR032259">
    <property type="entry name" value="HIBYL-CoA-H"/>
</dbReference>
<protein>
    <recommendedName>
        <fullName evidence="2">3-hydroxyisobutyryl-CoA hydrolase</fullName>
        <ecNumber evidence="2">3.1.2.4</ecNumber>
    </recommendedName>
</protein>